<keyword evidence="2" id="KW-1185">Reference proteome</keyword>
<dbReference type="GeneID" id="108564202"/>
<accession>A0ABM1MVP4</accession>
<reference evidence="3" key="1">
    <citation type="submission" date="2025-08" db="UniProtKB">
        <authorList>
            <consortium name="RefSeq"/>
        </authorList>
    </citation>
    <scope>IDENTIFICATION</scope>
    <source>
        <tissue evidence="3">Whole Larva</tissue>
    </source>
</reference>
<evidence type="ECO:0000259" key="1">
    <source>
        <dbReference type="PROSITE" id="PS00022"/>
    </source>
</evidence>
<dbReference type="Proteomes" id="UP000695000">
    <property type="component" value="Unplaced"/>
</dbReference>
<dbReference type="Gene3D" id="2.170.300.10">
    <property type="entry name" value="Tie2 ligand-binding domain superfamily"/>
    <property type="match status" value="1"/>
</dbReference>
<dbReference type="InterPro" id="IPR000742">
    <property type="entry name" value="EGF"/>
</dbReference>
<name>A0ABM1MVP4_NICVS</name>
<dbReference type="PROSITE" id="PS00022">
    <property type="entry name" value="EGF_1"/>
    <property type="match status" value="1"/>
</dbReference>
<feature type="domain" description="EGF-like" evidence="1">
    <location>
        <begin position="36"/>
        <end position="47"/>
    </location>
</feature>
<protein>
    <submittedName>
        <fullName evidence="3">Multiple epidermal growth factor-like domains protein 11</fullName>
    </submittedName>
</protein>
<feature type="non-terminal residue" evidence="3">
    <location>
        <position position="139"/>
    </location>
</feature>
<proteinExistence type="predicted"/>
<evidence type="ECO:0000313" key="2">
    <source>
        <dbReference type="Proteomes" id="UP000695000"/>
    </source>
</evidence>
<organism evidence="2 3">
    <name type="scientific">Nicrophorus vespilloides</name>
    <name type="common">Boreal carrion beetle</name>
    <dbReference type="NCBI Taxonomy" id="110193"/>
    <lineage>
        <taxon>Eukaryota</taxon>
        <taxon>Metazoa</taxon>
        <taxon>Ecdysozoa</taxon>
        <taxon>Arthropoda</taxon>
        <taxon>Hexapoda</taxon>
        <taxon>Insecta</taxon>
        <taxon>Pterygota</taxon>
        <taxon>Neoptera</taxon>
        <taxon>Endopterygota</taxon>
        <taxon>Coleoptera</taxon>
        <taxon>Polyphaga</taxon>
        <taxon>Staphyliniformia</taxon>
        <taxon>Silphidae</taxon>
        <taxon>Nicrophorinae</taxon>
        <taxon>Nicrophorus</taxon>
    </lineage>
</organism>
<gene>
    <name evidence="3" type="primary">LOC108564202</name>
</gene>
<feature type="non-terminal residue" evidence="3">
    <location>
        <position position="1"/>
    </location>
</feature>
<evidence type="ECO:0000313" key="3">
    <source>
        <dbReference type="RefSeq" id="XP_017778644.1"/>
    </source>
</evidence>
<dbReference type="RefSeq" id="XP_017778644.1">
    <property type="nucleotide sequence ID" value="XM_017923155.1"/>
</dbReference>
<sequence length="139" mass="15667">SNCSIDKFGNDCIECKSVFNTDICEETLTCVETNKCYCQPGYYGKHCKPKCDNLKANVFGSNCNEKCGNCKNKAQCHHITGNCPNGCEMYFVEPFCNETNLPYLKETPVAETPCYTTCNIKFNPEKYVGRNSPDSYKVE</sequence>